<comment type="subcellular location">
    <subcellularLocation>
        <location evidence="1 5">Nucleus</location>
    </subcellularLocation>
</comment>
<evidence type="ECO:0000256" key="2">
    <source>
        <dbReference type="ARBA" id="ARBA00009340"/>
    </source>
</evidence>
<dbReference type="GO" id="GO:0097361">
    <property type="term" value="C:cytosolic [4Fe-4S] assembly targeting complex"/>
    <property type="evidence" value="ECO:0007669"/>
    <property type="project" value="UniProtKB-UniRule"/>
</dbReference>
<dbReference type="InterPro" id="IPR011989">
    <property type="entry name" value="ARM-like"/>
</dbReference>
<dbReference type="HOGENOM" id="CLU_005943_1_0_1"/>
<dbReference type="FunCoup" id="I4YHU0">
    <property type="interactions" value="468"/>
</dbReference>
<keyword evidence="5" id="KW-0234">DNA repair</keyword>
<dbReference type="Pfam" id="PF14500">
    <property type="entry name" value="MMS19_N"/>
    <property type="match status" value="1"/>
</dbReference>
<keyword evidence="3" id="KW-0677">Repeat</keyword>
<comment type="similarity">
    <text evidence="2 5">Belongs to the MET18/MMS19 family.</text>
</comment>
<dbReference type="GO" id="GO:0005634">
    <property type="term" value="C:nucleus"/>
    <property type="evidence" value="ECO:0007669"/>
    <property type="project" value="UniProtKB-SubCell"/>
</dbReference>
<keyword evidence="9" id="KW-1185">Reference proteome</keyword>
<dbReference type="AlphaFoldDB" id="I4YHU0"/>
<sequence>MIDLRRSVRTHVTLGDDESLREIAESVRDGQHSLTTLIKDLGEYLIHEDDQVRFKGATILSHTIKSIPASSINRQATQTLTNFFISKLSDHTLIAPTLEALLSLADLPTFGSMEAKNVCTSLFGCLQPPKPQFVQAVRYLYYQLLDKLLDKHRSALKSLGNDFITGYIHTIQGEKDPRNLMLVFGMNRVILIEFQTESHTDAFFDVVFCYFPITFKPPPDDPYGISTDDLRVALRDAISASPFFAAQGIPLLIEKLTASSGAVKRDALLSIAQALPVYGPGQVSLKSRKLWDAISIEILYSTDIETENVALKALESLIQTLYLPQDEPSDIIDARELPGIANVIFDVCYDALKEPEKSKANPAVKIIGTLIESCPSTLSKPFTHSSLVPILELFAVPSDPSQPGPILNHIHAILLSLSRVYSSTSERSFHKDEPITSALKEQLSSILTSSLTNKSLRGPALAAFTQTLHIKGYWDLSKDGEAIANTLVDFVRDPSEDSHVRLVAIEGLNCLGGTVLQNTVLPSLVDSLPSVIDSDTDWKTIRVTLASLTGLAVDETLFKLFVEGIINKMEQVKDDNLSLAFVNVLLTTTLVLLQEKLSKKHTDIAQYSQLFLPKLFSFFVVSHSEAIKEGRIVNTASRVIMSIVRSLDVVQQNALAKDIFDALQIGNWQGLLLADKEIVHQAALFENSSQRAYFPLLSSALIPMKKEVKLPLDSLSDFAVHLTKWTQSEVSTEIEQVASQHLLSNLINKRVEELSDYTNFILSEWNQSTSNQSRSNGIFIDIVLWIAKGLVCRGDNLGIEIVTKTLDLIASDSPYANKVASLVGEIANDENGDVLDKKKSFAVTRVLFKQKFFEVVFPEVVSRYESENSSKNDEASRKYLATLASLIQYMPKPLALAKLPQIFPILLIALSLDDASLRSSVIETITVLTLTEDSIAQTIQQHMSSLVSSLLNFSTNVSQNPPRLRGSALKLLGIFPHVIRKDILELYKLQVVRQLVQALDDPIKLVRKEAVDAREFWLQI</sequence>
<dbReference type="GO" id="GO:0006281">
    <property type="term" value="P:DNA repair"/>
    <property type="evidence" value="ECO:0007669"/>
    <property type="project" value="UniProtKB-UniRule"/>
</dbReference>
<accession>I4YHU0</accession>
<keyword evidence="4 5" id="KW-0539">Nucleus</keyword>
<dbReference type="KEGG" id="wse:WALSEDRAFT_62202"/>
<evidence type="ECO:0000256" key="3">
    <source>
        <dbReference type="ARBA" id="ARBA00022737"/>
    </source>
</evidence>
<feature type="domain" description="MMS19 C-terminal" evidence="6">
    <location>
        <begin position="544"/>
        <end position="976"/>
    </location>
</feature>
<dbReference type="Pfam" id="PF12460">
    <property type="entry name" value="MMS19_C"/>
    <property type="match status" value="1"/>
</dbReference>
<dbReference type="GO" id="GO:0051604">
    <property type="term" value="P:protein maturation"/>
    <property type="evidence" value="ECO:0007669"/>
    <property type="project" value="UniProtKB-UniRule"/>
</dbReference>
<dbReference type="InterPro" id="IPR029240">
    <property type="entry name" value="MMS19_N"/>
</dbReference>
<comment type="function">
    <text evidence="5">Key component of the cytosolic iron-sulfur protein assembly (CIA) complex, a multiprotein complex that mediates the incorporation of iron-sulfur cluster into apoproteins specifically involved in DNA metabolism and genomic integrity. In the CIA complex, MMS19 acts as an adapter between early-acting CIA components and a subset of cellular target iron-sulfur proteins.</text>
</comment>
<evidence type="ECO:0000259" key="7">
    <source>
        <dbReference type="Pfam" id="PF14500"/>
    </source>
</evidence>
<dbReference type="EMBL" id="JH668224">
    <property type="protein sequence ID" value="EIM23532.1"/>
    <property type="molecule type" value="Genomic_DNA"/>
</dbReference>
<dbReference type="eggNOG" id="KOG1967">
    <property type="taxonomic scope" value="Eukaryota"/>
</dbReference>
<evidence type="ECO:0000256" key="5">
    <source>
        <dbReference type="RuleBase" id="RU367072"/>
    </source>
</evidence>
<keyword evidence="5" id="KW-0227">DNA damage</keyword>
<reference evidence="8 9" key="1">
    <citation type="journal article" date="2012" name="Fungal Genet. Biol.">
        <title>The genome of the xerotolerant mold Wallemia sebi reveals adaptations to osmotic stress and suggests cryptic sexual reproduction.</title>
        <authorList>
            <person name="Padamsee M."/>
            <person name="Kumar T.K.A."/>
            <person name="Riley R."/>
            <person name="Binder M."/>
            <person name="Boyd A."/>
            <person name="Calvo A.M."/>
            <person name="Furukawa K."/>
            <person name="Hesse C."/>
            <person name="Hohmann S."/>
            <person name="James T.Y."/>
            <person name="LaButti K."/>
            <person name="Lapidus A."/>
            <person name="Lindquist E."/>
            <person name="Lucas S."/>
            <person name="Miller K."/>
            <person name="Shantappa S."/>
            <person name="Grigoriev I.V."/>
            <person name="Hibbett D.S."/>
            <person name="McLaughlin D.J."/>
            <person name="Spatafora J.W."/>
            <person name="Aime M.C."/>
        </authorList>
    </citation>
    <scope>NUCLEOTIDE SEQUENCE [LARGE SCALE GENOMIC DNA]</scope>
    <source>
        <strain evidence="9">ATCC MYA-4683 / CBS 633.66</strain>
    </source>
</reference>
<dbReference type="GeneID" id="18474720"/>
<dbReference type="InterPro" id="IPR024687">
    <property type="entry name" value="MMS19_C"/>
</dbReference>
<dbReference type="PANTHER" id="PTHR12891">
    <property type="entry name" value="DNA REPAIR/TRANSCRIPTION PROTEIN MET18/MMS19"/>
    <property type="match status" value="1"/>
</dbReference>
<dbReference type="OMA" id="FSFMPEF"/>
<dbReference type="OrthoDB" id="342900at2759"/>
<evidence type="ECO:0000313" key="8">
    <source>
        <dbReference type="EMBL" id="EIM23532.1"/>
    </source>
</evidence>
<dbReference type="RefSeq" id="XP_006956209.1">
    <property type="nucleotide sequence ID" value="XM_006956147.1"/>
</dbReference>
<proteinExistence type="inferred from homology"/>
<organism evidence="8 9">
    <name type="scientific">Wallemia mellicola (strain ATCC MYA-4683 / CBS 633.66)</name>
    <name type="common">Wallemia sebi (CBS 633.66)</name>
    <dbReference type="NCBI Taxonomy" id="671144"/>
    <lineage>
        <taxon>Eukaryota</taxon>
        <taxon>Fungi</taxon>
        <taxon>Dikarya</taxon>
        <taxon>Basidiomycota</taxon>
        <taxon>Wallemiomycotina</taxon>
        <taxon>Wallemiomycetes</taxon>
        <taxon>Wallemiales</taxon>
        <taxon>Wallemiaceae</taxon>
        <taxon>Wallemia</taxon>
    </lineage>
</organism>
<dbReference type="Proteomes" id="UP000005242">
    <property type="component" value="Unassembled WGS sequence"/>
</dbReference>
<gene>
    <name evidence="8" type="ORF">WALSEDRAFT_62202</name>
</gene>
<dbReference type="InterPro" id="IPR016024">
    <property type="entry name" value="ARM-type_fold"/>
</dbReference>
<evidence type="ECO:0000256" key="1">
    <source>
        <dbReference type="ARBA" id="ARBA00004123"/>
    </source>
</evidence>
<dbReference type="InterPro" id="IPR039920">
    <property type="entry name" value="MMS19"/>
</dbReference>
<feature type="domain" description="MMS19 N-terminal" evidence="7">
    <location>
        <begin position="38"/>
        <end position="299"/>
    </location>
</feature>
<evidence type="ECO:0000256" key="4">
    <source>
        <dbReference type="ARBA" id="ARBA00023242"/>
    </source>
</evidence>
<dbReference type="GO" id="GO:0016226">
    <property type="term" value="P:iron-sulfur cluster assembly"/>
    <property type="evidence" value="ECO:0007669"/>
    <property type="project" value="UniProtKB-UniRule"/>
</dbReference>
<dbReference type="STRING" id="671144.I4YHU0"/>
<protein>
    <recommendedName>
        <fullName evidence="5">MMS19 nucleotide excision repair protein</fullName>
    </recommendedName>
</protein>
<dbReference type="Gene3D" id="1.25.10.10">
    <property type="entry name" value="Leucine-rich Repeat Variant"/>
    <property type="match status" value="2"/>
</dbReference>
<dbReference type="InParanoid" id="I4YHU0"/>
<evidence type="ECO:0000259" key="6">
    <source>
        <dbReference type="Pfam" id="PF12460"/>
    </source>
</evidence>
<dbReference type="PANTHER" id="PTHR12891:SF0">
    <property type="entry name" value="MMS19 NUCLEOTIDE EXCISION REPAIR PROTEIN HOMOLOG"/>
    <property type="match status" value="1"/>
</dbReference>
<name>I4YHU0_WALMC</name>
<evidence type="ECO:0000313" key="9">
    <source>
        <dbReference type="Proteomes" id="UP000005242"/>
    </source>
</evidence>
<dbReference type="SUPFAM" id="SSF48371">
    <property type="entry name" value="ARM repeat"/>
    <property type="match status" value="1"/>
</dbReference>